<keyword evidence="1" id="KW-1133">Transmembrane helix</keyword>
<protein>
    <submittedName>
        <fullName evidence="2">Uncharacterized protein</fullName>
    </submittedName>
</protein>
<proteinExistence type="predicted"/>
<dbReference type="RefSeq" id="WP_177035085.1">
    <property type="nucleotide sequence ID" value="NZ_JACAOZ010000055.1"/>
</dbReference>
<reference evidence="2 3" key="1">
    <citation type="submission" date="2020-04" db="EMBL/GenBank/DDBJ databases">
        <title>Molecular characterization of pseudomonads from Agaricus bisporus reveal novel blotch 2 pathogens in Western Europe.</title>
        <authorList>
            <person name="Taparia T."/>
            <person name="Krijger M."/>
            <person name="Haynes E."/>
            <person name="Elpinstone J.G."/>
            <person name="Noble R."/>
            <person name="Van Der Wolf J."/>
        </authorList>
    </citation>
    <scope>NUCLEOTIDE SEQUENCE [LARGE SCALE GENOMIC DNA]</scope>
    <source>
        <strain evidence="2 3">B7002</strain>
    </source>
</reference>
<dbReference type="EMBL" id="JACAOZ010000055">
    <property type="protein sequence ID" value="NVZ60413.1"/>
    <property type="molecule type" value="Genomic_DNA"/>
</dbReference>
<feature type="transmembrane region" description="Helical" evidence="1">
    <location>
        <begin position="12"/>
        <end position="37"/>
    </location>
</feature>
<sequence>MINESDLAELRSAVLTGVTIGVGSQVLIFGNGVTLLIQCPFKSKSKAGERWGHGEDVATGILVFDFLNHKVESACLDVGGILVLDFGDLGSLVIVPDSNGLESYVLTTKFGVSPVLMI</sequence>
<comment type="caution">
    <text evidence="2">The sequence shown here is derived from an EMBL/GenBank/DDBJ whole genome shotgun (WGS) entry which is preliminary data.</text>
</comment>
<organism evidence="2 3">
    <name type="scientific">Pseudomonas edaphica</name>
    <dbReference type="NCBI Taxonomy" id="2006980"/>
    <lineage>
        <taxon>Bacteria</taxon>
        <taxon>Pseudomonadati</taxon>
        <taxon>Pseudomonadota</taxon>
        <taxon>Gammaproteobacteria</taxon>
        <taxon>Pseudomonadales</taxon>
        <taxon>Pseudomonadaceae</taxon>
        <taxon>Pseudomonas</taxon>
    </lineage>
</organism>
<evidence type="ECO:0000256" key="1">
    <source>
        <dbReference type="SAM" id="Phobius"/>
    </source>
</evidence>
<evidence type="ECO:0000313" key="3">
    <source>
        <dbReference type="Proteomes" id="UP000560470"/>
    </source>
</evidence>
<evidence type="ECO:0000313" key="2">
    <source>
        <dbReference type="EMBL" id="NVZ60413.1"/>
    </source>
</evidence>
<keyword evidence="1" id="KW-0812">Transmembrane</keyword>
<dbReference type="AlphaFoldDB" id="A0A7Y7RXV3"/>
<gene>
    <name evidence="2" type="ORF">HX797_29555</name>
</gene>
<name>A0A7Y7RXV3_9PSED</name>
<accession>A0A7Y7RXV3</accession>
<keyword evidence="1" id="KW-0472">Membrane</keyword>
<dbReference type="Proteomes" id="UP000560470">
    <property type="component" value="Unassembled WGS sequence"/>
</dbReference>